<gene>
    <name evidence="2" type="ORF">BDV25DRAFT_132229</name>
</gene>
<dbReference type="OrthoDB" id="4062651at2759"/>
<protein>
    <recommendedName>
        <fullName evidence="1">Protein kinase domain-containing protein</fullName>
    </recommendedName>
</protein>
<reference evidence="2 3" key="1">
    <citation type="submission" date="2019-04" db="EMBL/GenBank/DDBJ databases">
        <title>Friends and foes A comparative genomics study of 23 Aspergillus species from section Flavi.</title>
        <authorList>
            <consortium name="DOE Joint Genome Institute"/>
            <person name="Kjaerbolling I."/>
            <person name="Vesth T."/>
            <person name="Frisvad J.C."/>
            <person name="Nybo J.L."/>
            <person name="Theobald S."/>
            <person name="Kildgaard S."/>
            <person name="Isbrandt T."/>
            <person name="Kuo A."/>
            <person name="Sato A."/>
            <person name="Lyhne E.K."/>
            <person name="Kogle M.E."/>
            <person name="Wiebenga A."/>
            <person name="Kun R.S."/>
            <person name="Lubbers R.J."/>
            <person name="Makela M.R."/>
            <person name="Barry K."/>
            <person name="Chovatia M."/>
            <person name="Clum A."/>
            <person name="Daum C."/>
            <person name="Haridas S."/>
            <person name="He G."/>
            <person name="LaButti K."/>
            <person name="Lipzen A."/>
            <person name="Mondo S."/>
            <person name="Riley R."/>
            <person name="Salamov A."/>
            <person name="Simmons B.A."/>
            <person name="Magnuson J.K."/>
            <person name="Henrissat B."/>
            <person name="Mortensen U.H."/>
            <person name="Larsen T.O."/>
            <person name="Devries R.P."/>
            <person name="Grigoriev I.V."/>
            <person name="Machida M."/>
            <person name="Baker S.E."/>
            <person name="Andersen M.R."/>
        </authorList>
    </citation>
    <scope>NUCLEOTIDE SEQUENCE [LARGE SCALE GENOMIC DNA]</scope>
    <source>
        <strain evidence="2 3">IBT 18842</strain>
    </source>
</reference>
<dbReference type="GO" id="GO:0004672">
    <property type="term" value="F:protein kinase activity"/>
    <property type="evidence" value="ECO:0007669"/>
    <property type="project" value="InterPro"/>
</dbReference>
<dbReference type="InterPro" id="IPR011009">
    <property type="entry name" value="Kinase-like_dom_sf"/>
</dbReference>
<evidence type="ECO:0000259" key="1">
    <source>
        <dbReference type="PROSITE" id="PS50011"/>
    </source>
</evidence>
<proteinExistence type="predicted"/>
<sequence length="331" mass="37450">MTKNIPWHPKEIFYSQTDKSARISIIHKSKCFDLPLSHTFFHQSPSSLQTYNSLMDSLCSDDDLADAAEEDLRHWAISPFLPFLDGIPPSLDRTPLTLHEYRHPDTYRLLLCVENEKREPRFDYRVPGQLRPEGVDVGDFIFCSGWGIYSPEDIEIKTPSRDKGLASVPSRVCVGDTVCFFKPVEYTDKRATLREMTIYKKLETGGISSRVRVPRLIGLVLHENGDLVIGLLLTLVECNYKSLECVVRPETPSALRMKWDAQVTDAVSCLHEAGIIWGDVKAANALIDDCGDAWVVDFGGGYTRGWVSKENMETVKGDLEGLSRIKEFVYR</sequence>
<dbReference type="AlphaFoldDB" id="A0A5N6TLQ2"/>
<feature type="domain" description="Protein kinase" evidence="1">
    <location>
        <begin position="131"/>
        <end position="331"/>
    </location>
</feature>
<evidence type="ECO:0000313" key="3">
    <source>
        <dbReference type="Proteomes" id="UP000325780"/>
    </source>
</evidence>
<dbReference type="EMBL" id="ML742216">
    <property type="protein sequence ID" value="KAE8147274.1"/>
    <property type="molecule type" value="Genomic_DNA"/>
</dbReference>
<evidence type="ECO:0000313" key="2">
    <source>
        <dbReference type="EMBL" id="KAE8147274.1"/>
    </source>
</evidence>
<dbReference type="Gene3D" id="1.10.510.10">
    <property type="entry name" value="Transferase(Phosphotransferase) domain 1"/>
    <property type="match status" value="1"/>
</dbReference>
<dbReference type="InterPro" id="IPR000719">
    <property type="entry name" value="Prot_kinase_dom"/>
</dbReference>
<name>A0A5N6TLQ2_ASPAV</name>
<dbReference type="GO" id="GO:0005524">
    <property type="term" value="F:ATP binding"/>
    <property type="evidence" value="ECO:0007669"/>
    <property type="project" value="InterPro"/>
</dbReference>
<dbReference type="SUPFAM" id="SSF56112">
    <property type="entry name" value="Protein kinase-like (PK-like)"/>
    <property type="match status" value="1"/>
</dbReference>
<keyword evidence="3" id="KW-1185">Reference proteome</keyword>
<dbReference type="PROSITE" id="PS50011">
    <property type="entry name" value="PROTEIN_KINASE_DOM"/>
    <property type="match status" value="1"/>
</dbReference>
<dbReference type="Proteomes" id="UP000325780">
    <property type="component" value="Unassembled WGS sequence"/>
</dbReference>
<accession>A0A5N6TLQ2</accession>
<organism evidence="2 3">
    <name type="scientific">Aspergillus avenaceus</name>
    <dbReference type="NCBI Taxonomy" id="36643"/>
    <lineage>
        <taxon>Eukaryota</taxon>
        <taxon>Fungi</taxon>
        <taxon>Dikarya</taxon>
        <taxon>Ascomycota</taxon>
        <taxon>Pezizomycotina</taxon>
        <taxon>Eurotiomycetes</taxon>
        <taxon>Eurotiomycetidae</taxon>
        <taxon>Eurotiales</taxon>
        <taxon>Aspergillaceae</taxon>
        <taxon>Aspergillus</taxon>
        <taxon>Aspergillus subgen. Circumdati</taxon>
    </lineage>
</organism>